<dbReference type="InterPro" id="IPR050515">
    <property type="entry name" value="Beta-lactam/transpept"/>
</dbReference>
<evidence type="ECO:0000256" key="4">
    <source>
        <dbReference type="ARBA" id="ARBA00022729"/>
    </source>
</evidence>
<dbReference type="InterPro" id="IPR012338">
    <property type="entry name" value="Beta-lactam/transpept-like"/>
</dbReference>
<dbReference type="GO" id="GO:0017001">
    <property type="term" value="P:antibiotic catabolic process"/>
    <property type="evidence" value="ECO:0007669"/>
    <property type="project" value="InterPro"/>
</dbReference>
<dbReference type="PROSITE" id="PS00337">
    <property type="entry name" value="BETA_LACTAMASE_D"/>
    <property type="match status" value="1"/>
</dbReference>
<dbReference type="Gene3D" id="3.40.710.10">
    <property type="entry name" value="DD-peptidase/beta-lactamase superfamily"/>
    <property type="match status" value="1"/>
</dbReference>
<feature type="active site" description="Acyl-ester intermediate" evidence="7">
    <location>
        <position position="62"/>
    </location>
</feature>
<feature type="domain" description="Penicillin-binding protein transpeptidase" evidence="9">
    <location>
        <begin position="49"/>
        <end position="240"/>
    </location>
</feature>
<evidence type="ECO:0000256" key="8">
    <source>
        <dbReference type="RuleBase" id="RU361140"/>
    </source>
</evidence>
<organism evidence="10">
    <name type="scientific">uncultured Sulfurovum sp</name>
    <dbReference type="NCBI Taxonomy" id="269237"/>
    <lineage>
        <taxon>Bacteria</taxon>
        <taxon>Pseudomonadati</taxon>
        <taxon>Campylobacterota</taxon>
        <taxon>Epsilonproteobacteria</taxon>
        <taxon>Campylobacterales</taxon>
        <taxon>Sulfurovaceae</taxon>
        <taxon>Sulfurovum</taxon>
        <taxon>environmental samples</taxon>
    </lineage>
</organism>
<dbReference type="EC" id="3.5.2.6" evidence="3 8"/>
<dbReference type="GO" id="GO:0071555">
    <property type="term" value="P:cell wall organization"/>
    <property type="evidence" value="ECO:0007669"/>
    <property type="project" value="TreeGrafter"/>
</dbReference>
<evidence type="ECO:0000256" key="5">
    <source>
        <dbReference type="ARBA" id="ARBA00022801"/>
    </source>
</evidence>
<keyword evidence="6 8" id="KW-0046">Antibiotic resistance</keyword>
<dbReference type="InterPro" id="IPR001460">
    <property type="entry name" value="PCN-bd_Tpept"/>
</dbReference>
<dbReference type="PANTHER" id="PTHR30627">
    <property type="entry name" value="PEPTIDOGLYCAN D,D-TRANSPEPTIDASE"/>
    <property type="match status" value="1"/>
</dbReference>
<dbReference type="Pfam" id="PF00905">
    <property type="entry name" value="Transpeptidase"/>
    <property type="match status" value="1"/>
</dbReference>
<comment type="catalytic activity">
    <reaction evidence="1 8">
        <text>a beta-lactam + H2O = a substituted beta-amino acid</text>
        <dbReference type="Rhea" id="RHEA:20401"/>
        <dbReference type="ChEBI" id="CHEBI:15377"/>
        <dbReference type="ChEBI" id="CHEBI:35627"/>
        <dbReference type="ChEBI" id="CHEBI:140347"/>
        <dbReference type="EC" id="3.5.2.6"/>
    </reaction>
</comment>
<sequence>MYPLKTILLFTLLMHALFANDIPIKSIFEAKDLNGTLLISSLHDKEYSYNMPRAEKRFTPASTFKIAHTLIALEEQVVTQDENIKWDEKIRTYEAWNKDQTLQSAIAVSCVWCYQQFANVITNDTYLNYLKQMNYGNGKTGLEKSTFWLNSELKISAREQVEFLKKLYRNELPFHQKHLDFTKEILVIEKNKNYTMRVKTGFSNGLGWYIGYVETKEDVWFFALNMDINNTQLSYRKEVLFEALKVLYIL</sequence>
<dbReference type="EMBL" id="CACVAX010000008">
    <property type="protein sequence ID" value="CAA6803900.1"/>
    <property type="molecule type" value="Genomic_DNA"/>
</dbReference>
<evidence type="ECO:0000256" key="2">
    <source>
        <dbReference type="ARBA" id="ARBA00007898"/>
    </source>
</evidence>
<reference evidence="10" key="1">
    <citation type="submission" date="2020-01" db="EMBL/GenBank/DDBJ databases">
        <authorList>
            <person name="Meier V. D."/>
            <person name="Meier V D."/>
        </authorList>
    </citation>
    <scope>NUCLEOTIDE SEQUENCE</scope>
    <source>
        <strain evidence="10">HLG_WM_MAG_04</strain>
    </source>
</reference>
<accession>A0A6S6S2S9</accession>
<gene>
    <name evidence="10" type="ORF">HELGO_WM10446</name>
</gene>
<keyword evidence="4" id="KW-0732">Signal</keyword>
<dbReference type="GO" id="GO:0008800">
    <property type="term" value="F:beta-lactamase activity"/>
    <property type="evidence" value="ECO:0007669"/>
    <property type="project" value="UniProtKB-UniRule"/>
</dbReference>
<evidence type="ECO:0000256" key="6">
    <source>
        <dbReference type="ARBA" id="ARBA00023251"/>
    </source>
</evidence>
<feature type="modified residue" description="N6-carboxylysine" evidence="7">
    <location>
        <position position="65"/>
    </location>
</feature>
<dbReference type="SUPFAM" id="SSF56601">
    <property type="entry name" value="beta-lactamase/transpeptidase-like"/>
    <property type="match status" value="1"/>
</dbReference>
<dbReference type="GO" id="GO:0046677">
    <property type="term" value="P:response to antibiotic"/>
    <property type="evidence" value="ECO:0007669"/>
    <property type="project" value="UniProtKB-UniRule"/>
</dbReference>
<dbReference type="GO" id="GO:0005886">
    <property type="term" value="C:plasma membrane"/>
    <property type="evidence" value="ECO:0007669"/>
    <property type="project" value="TreeGrafter"/>
</dbReference>
<dbReference type="AlphaFoldDB" id="A0A6S6S2S9"/>
<dbReference type="PANTHER" id="PTHR30627:SF6">
    <property type="entry name" value="BETA-LACTAMASE YBXI-RELATED"/>
    <property type="match status" value="1"/>
</dbReference>
<evidence type="ECO:0000313" key="10">
    <source>
        <dbReference type="EMBL" id="CAA6803900.1"/>
    </source>
</evidence>
<keyword evidence="5 8" id="KW-0378">Hydrolase</keyword>
<proteinExistence type="inferred from homology"/>
<evidence type="ECO:0000256" key="3">
    <source>
        <dbReference type="ARBA" id="ARBA00012865"/>
    </source>
</evidence>
<comment type="similarity">
    <text evidence="2 8">Belongs to the class-D beta-lactamase family.</text>
</comment>
<protein>
    <recommendedName>
        <fullName evidence="3 8">Beta-lactamase</fullName>
        <ecNumber evidence="3 8">3.5.2.6</ecNumber>
    </recommendedName>
</protein>
<evidence type="ECO:0000256" key="7">
    <source>
        <dbReference type="PIRSR" id="PIRSR602137-50"/>
    </source>
</evidence>
<evidence type="ECO:0000256" key="1">
    <source>
        <dbReference type="ARBA" id="ARBA00001526"/>
    </source>
</evidence>
<evidence type="ECO:0000259" key="9">
    <source>
        <dbReference type="Pfam" id="PF00905"/>
    </source>
</evidence>
<name>A0A6S6S2S9_9BACT</name>
<dbReference type="InterPro" id="IPR002137">
    <property type="entry name" value="Beta-lactam_class-D_AS"/>
</dbReference>
<dbReference type="GO" id="GO:0008658">
    <property type="term" value="F:penicillin binding"/>
    <property type="evidence" value="ECO:0007669"/>
    <property type="project" value="InterPro"/>
</dbReference>